<keyword evidence="2 7" id="KW-0132">Cell division</keyword>
<dbReference type="NCBIfam" id="NF001124">
    <property type="entry name" value="PRK00139.1-2"/>
    <property type="match status" value="1"/>
</dbReference>
<dbReference type="GO" id="GO:0071555">
    <property type="term" value="P:cell wall organization"/>
    <property type="evidence" value="ECO:0007669"/>
    <property type="project" value="UniProtKB-KW"/>
</dbReference>
<dbReference type="InterPro" id="IPR000713">
    <property type="entry name" value="Mur_ligase_N"/>
</dbReference>
<dbReference type="EC" id="6.3.2.13" evidence="7"/>
<dbReference type="AlphaFoldDB" id="A0A410W7V2"/>
<feature type="binding site" evidence="7">
    <location>
        <position position="182"/>
    </location>
    <ligand>
        <name>UDP-N-acetyl-alpha-D-muramoyl-L-alanyl-D-glutamate</name>
        <dbReference type="ChEBI" id="CHEBI:83900"/>
    </ligand>
</feature>
<evidence type="ECO:0000259" key="10">
    <source>
        <dbReference type="Pfam" id="PF02875"/>
    </source>
</evidence>
<feature type="binding site" evidence="7">
    <location>
        <position position="31"/>
    </location>
    <ligand>
        <name>UDP-N-acetyl-alpha-D-muramoyl-L-alanyl-D-glutamate</name>
        <dbReference type="ChEBI" id="CHEBI:83900"/>
    </ligand>
</feature>
<keyword evidence="7" id="KW-0547">Nucleotide-binding</keyword>
<keyword evidence="7" id="KW-0963">Cytoplasm</keyword>
<comment type="PTM">
    <text evidence="7">Carboxylation is probably crucial for Mg(2+) binding and, consequently, for the gamma-phosphate positioning of ATP.</text>
</comment>
<feature type="binding site" evidence="7">
    <location>
        <begin position="155"/>
        <end position="156"/>
    </location>
    <ligand>
        <name>UDP-N-acetyl-alpha-D-muramoyl-L-alanyl-D-glutamate</name>
        <dbReference type="ChEBI" id="CHEBI:83900"/>
    </ligand>
</feature>
<dbReference type="Gene3D" id="3.40.1190.10">
    <property type="entry name" value="Mur-like, catalytic domain"/>
    <property type="match status" value="1"/>
</dbReference>
<dbReference type="PANTHER" id="PTHR23135:SF4">
    <property type="entry name" value="UDP-N-ACETYLMURAMOYL-L-ALANYL-D-GLUTAMATE--2,6-DIAMINOPIMELATE LIGASE MURE HOMOLOG, CHLOROPLASTIC"/>
    <property type="match status" value="1"/>
</dbReference>
<feature type="binding site" evidence="7">
    <location>
        <position position="471"/>
    </location>
    <ligand>
        <name>meso-2,6-diaminopimelate</name>
        <dbReference type="ChEBI" id="CHEBI:57791"/>
    </ligand>
</feature>
<keyword evidence="7" id="KW-0460">Magnesium</keyword>
<evidence type="ECO:0000256" key="8">
    <source>
        <dbReference type="RuleBase" id="RU004135"/>
    </source>
</evidence>
<feature type="short sequence motif" description="Meso-diaminopimelate recognition motif" evidence="7">
    <location>
        <begin position="413"/>
        <end position="416"/>
    </location>
</feature>
<dbReference type="GO" id="GO:0051301">
    <property type="term" value="P:cell division"/>
    <property type="evidence" value="ECO:0007669"/>
    <property type="project" value="UniProtKB-KW"/>
</dbReference>
<feature type="binding site" evidence="7">
    <location>
        <position position="29"/>
    </location>
    <ligand>
        <name>UDP-N-acetyl-alpha-D-muramoyl-L-alanyl-D-glutamate</name>
        <dbReference type="ChEBI" id="CHEBI:83900"/>
    </ligand>
</feature>
<dbReference type="SUPFAM" id="SSF53244">
    <property type="entry name" value="MurD-like peptide ligases, peptide-binding domain"/>
    <property type="match status" value="1"/>
</dbReference>
<feature type="domain" description="Mur ligase C-terminal" evidence="10">
    <location>
        <begin position="340"/>
        <end position="469"/>
    </location>
</feature>
<dbReference type="InterPro" id="IPR036615">
    <property type="entry name" value="Mur_ligase_C_dom_sf"/>
</dbReference>
<evidence type="ECO:0000256" key="6">
    <source>
        <dbReference type="ARBA" id="ARBA00023316"/>
    </source>
</evidence>
<sequence length="522" mass="55000">MNMRVADVARIAGGTVHGDGDVMVHGIGLDSQELAEGALFAALPGTRNHGARFAADTQAAAILSDAQGLELLQQAGEQRPVIVVDDIRTILGSVSSALYDNPSQKLCVIGITGTSGKTTTSYLLEAGLMHAGLHVGLIGTTGTRINGVKVPTQLTTPEAPKLQELFARMVEQGVTHVVMEVSSHALALGRVGGTQFDAAGFSNLTQDHLDFHPTMEDYFETKAKLFDPSSELSPEKSVICIDDEWGQAMFGRAKHPWALASKSSQEGEIVANYFVEDAQSDDAGTQRFVLHARDKRIPVDLNMPGAFNITNASLAIALADAVGVDATVVAEGVAGVGVPGRMQRIDAGQDFIAVVDYAHKPAAVAAVLDTIRAQTPGRVAVVLGAGGNRDVSKRALMGEAAASRADLLIVSDDNPRDEDPSQIRQAIIEGAQGVEDGAQVEEEGDRLEAIRKAVRWAQAGDAIVVAGKGHEVGQLIRGVQHHFDDREALETAIHEALNTQEHSAEHSDEPSADPSAQAGDNA</sequence>
<dbReference type="Gene3D" id="3.90.190.20">
    <property type="entry name" value="Mur ligase, C-terminal domain"/>
    <property type="match status" value="1"/>
</dbReference>
<evidence type="ECO:0000313" key="13">
    <source>
        <dbReference type="Proteomes" id="UP000288929"/>
    </source>
</evidence>
<protein>
    <recommendedName>
        <fullName evidence="7">UDP-N-acetylmuramoyl-L-alanyl-D-glutamate--2,6-diaminopimelate ligase</fullName>
        <ecNumber evidence="7">6.3.2.13</ecNumber>
    </recommendedName>
    <alternativeName>
        <fullName evidence="7">Meso-A2pm-adding enzyme</fullName>
    </alternativeName>
    <alternativeName>
        <fullName evidence="7">Meso-diaminopimelate-adding enzyme</fullName>
    </alternativeName>
    <alternativeName>
        <fullName evidence="7">UDP-MurNAc-L-Ala-D-Glu:meso-diaminopimelate ligase</fullName>
    </alternativeName>
    <alternativeName>
        <fullName evidence="7">UDP-MurNAc-tripeptide synthetase</fullName>
    </alternativeName>
    <alternativeName>
        <fullName evidence="7">UDP-N-acetylmuramyl-tripeptide synthetase</fullName>
    </alternativeName>
</protein>
<comment type="pathway">
    <text evidence="7 8">Cell wall biogenesis; peptidoglycan biosynthesis.</text>
</comment>
<reference evidence="12 13" key="1">
    <citation type="submission" date="2019-01" db="EMBL/GenBank/DDBJ databases">
        <authorList>
            <person name="Ruckert C."/>
            <person name="Busche T."/>
            <person name="Kalinowski J."/>
        </authorList>
    </citation>
    <scope>NUCLEOTIDE SEQUENCE [LARGE SCALE GENOMIC DNA]</scope>
    <source>
        <strain evidence="12 13">136/3</strain>
    </source>
</reference>
<dbReference type="EMBL" id="CP035299">
    <property type="protein sequence ID" value="QAU52035.1"/>
    <property type="molecule type" value="Genomic_DNA"/>
</dbReference>
<evidence type="ECO:0000259" key="9">
    <source>
        <dbReference type="Pfam" id="PF01225"/>
    </source>
</evidence>
<comment type="caution">
    <text evidence="7">Lacks conserved residue(s) required for the propagation of feature annotation.</text>
</comment>
<keyword evidence="7 12" id="KW-0436">Ligase</keyword>
<feature type="binding site" evidence="7">
    <location>
        <position position="190"/>
    </location>
    <ligand>
        <name>UDP-N-acetyl-alpha-D-muramoyl-L-alanyl-D-glutamate</name>
        <dbReference type="ChEBI" id="CHEBI:83900"/>
    </ligand>
</feature>
<feature type="modified residue" description="N6-carboxylysine" evidence="7">
    <location>
        <position position="222"/>
    </location>
</feature>
<name>A0A410W7V2_9CORY</name>
<keyword evidence="13" id="KW-1185">Reference proteome</keyword>
<evidence type="ECO:0000313" key="12">
    <source>
        <dbReference type="EMBL" id="QAU52035.1"/>
    </source>
</evidence>
<feature type="binding site" evidence="7">
    <location>
        <position position="467"/>
    </location>
    <ligand>
        <name>meso-2,6-diaminopimelate</name>
        <dbReference type="ChEBI" id="CHEBI:57791"/>
    </ligand>
</feature>
<comment type="similarity">
    <text evidence="1 7">Belongs to the MurCDEF family. MurE subfamily.</text>
</comment>
<dbReference type="InterPro" id="IPR004101">
    <property type="entry name" value="Mur_ligase_C"/>
</dbReference>
<comment type="subcellular location">
    <subcellularLocation>
        <location evidence="7 8">Cytoplasm</location>
    </subcellularLocation>
</comment>
<dbReference type="KEGG" id="cpeg:CPELA_03780"/>
<comment type="cofactor">
    <cofactor evidence="7">
        <name>Mg(2+)</name>
        <dbReference type="ChEBI" id="CHEBI:18420"/>
    </cofactor>
</comment>
<keyword evidence="5 7" id="KW-0131">Cell cycle</keyword>
<dbReference type="InterPro" id="IPR005761">
    <property type="entry name" value="UDP-N-AcMur-Glu-dNH2Pim_ligase"/>
</dbReference>
<accession>A0A410W7V2</accession>
<dbReference type="Pfam" id="PF01225">
    <property type="entry name" value="Mur_ligase"/>
    <property type="match status" value="1"/>
</dbReference>
<feature type="binding site" evidence="7">
    <location>
        <position position="389"/>
    </location>
    <ligand>
        <name>meso-2,6-diaminopimelate</name>
        <dbReference type="ChEBI" id="CHEBI:57791"/>
    </ligand>
</feature>
<dbReference type="InterPro" id="IPR013221">
    <property type="entry name" value="Mur_ligase_cen"/>
</dbReference>
<dbReference type="GO" id="GO:0005524">
    <property type="term" value="F:ATP binding"/>
    <property type="evidence" value="ECO:0007669"/>
    <property type="project" value="UniProtKB-UniRule"/>
</dbReference>
<comment type="catalytic activity">
    <reaction evidence="7">
        <text>UDP-N-acetyl-alpha-D-muramoyl-L-alanyl-D-glutamate + meso-2,6-diaminopimelate + ATP = UDP-N-acetyl-alpha-D-muramoyl-L-alanyl-gamma-D-glutamyl-meso-2,6-diaminopimelate + ADP + phosphate + H(+)</text>
        <dbReference type="Rhea" id="RHEA:23676"/>
        <dbReference type="ChEBI" id="CHEBI:15378"/>
        <dbReference type="ChEBI" id="CHEBI:30616"/>
        <dbReference type="ChEBI" id="CHEBI:43474"/>
        <dbReference type="ChEBI" id="CHEBI:57791"/>
        <dbReference type="ChEBI" id="CHEBI:83900"/>
        <dbReference type="ChEBI" id="CHEBI:83905"/>
        <dbReference type="ChEBI" id="CHEBI:456216"/>
        <dbReference type="EC" id="6.3.2.13"/>
    </reaction>
</comment>
<dbReference type="GO" id="GO:0008360">
    <property type="term" value="P:regulation of cell shape"/>
    <property type="evidence" value="ECO:0007669"/>
    <property type="project" value="UniProtKB-KW"/>
</dbReference>
<keyword evidence="4 7" id="KW-0573">Peptidoglycan synthesis</keyword>
<feature type="binding site" evidence="7">
    <location>
        <begin position="413"/>
        <end position="416"/>
    </location>
    <ligand>
        <name>meso-2,6-diaminopimelate</name>
        <dbReference type="ChEBI" id="CHEBI:57791"/>
    </ligand>
</feature>
<dbReference type="UniPathway" id="UPA00219"/>
<feature type="domain" description="Mur ligase N-terminal catalytic" evidence="9">
    <location>
        <begin position="24"/>
        <end position="66"/>
    </location>
</feature>
<evidence type="ECO:0000259" key="11">
    <source>
        <dbReference type="Pfam" id="PF08245"/>
    </source>
</evidence>
<dbReference type="GO" id="GO:0005737">
    <property type="term" value="C:cytoplasm"/>
    <property type="evidence" value="ECO:0007669"/>
    <property type="project" value="UniProtKB-SubCell"/>
</dbReference>
<comment type="function">
    <text evidence="7">Catalyzes the addition of meso-diaminopimelic acid to the nucleotide precursor UDP-N-acetylmuramoyl-L-alanyl-D-glutamate (UMAG) in the biosynthesis of bacterial cell-wall peptidoglycan.</text>
</comment>
<evidence type="ECO:0000256" key="5">
    <source>
        <dbReference type="ARBA" id="ARBA00023306"/>
    </source>
</evidence>
<keyword evidence="6 7" id="KW-0961">Cell wall biogenesis/degradation</keyword>
<evidence type="ECO:0000256" key="7">
    <source>
        <dbReference type="HAMAP-Rule" id="MF_00208"/>
    </source>
</evidence>
<proteinExistence type="inferred from homology"/>
<evidence type="ECO:0000256" key="1">
    <source>
        <dbReference type="ARBA" id="ARBA00005898"/>
    </source>
</evidence>
<dbReference type="GO" id="GO:0008765">
    <property type="term" value="F:UDP-N-acetylmuramoylalanyl-D-glutamate-2,6-diaminopimelate ligase activity"/>
    <property type="evidence" value="ECO:0007669"/>
    <property type="project" value="UniProtKB-UniRule"/>
</dbReference>
<feature type="binding site" evidence="7">
    <location>
        <begin position="113"/>
        <end position="119"/>
    </location>
    <ligand>
        <name>ATP</name>
        <dbReference type="ChEBI" id="CHEBI:30616"/>
    </ligand>
</feature>
<keyword evidence="3 7" id="KW-0133">Cell shape</keyword>
<evidence type="ECO:0000256" key="3">
    <source>
        <dbReference type="ARBA" id="ARBA00022960"/>
    </source>
</evidence>
<dbReference type="Gene3D" id="3.40.1390.10">
    <property type="entry name" value="MurE/MurF, N-terminal domain"/>
    <property type="match status" value="1"/>
</dbReference>
<dbReference type="SUPFAM" id="SSF53623">
    <property type="entry name" value="MurD-like peptide ligases, catalytic domain"/>
    <property type="match status" value="1"/>
</dbReference>
<dbReference type="GO" id="GO:0009252">
    <property type="term" value="P:peptidoglycan biosynthetic process"/>
    <property type="evidence" value="ECO:0007669"/>
    <property type="project" value="UniProtKB-UniRule"/>
</dbReference>
<dbReference type="Proteomes" id="UP000288929">
    <property type="component" value="Chromosome"/>
</dbReference>
<organism evidence="12 13">
    <name type="scientific">Corynebacterium pelargi</name>
    <dbReference type="NCBI Taxonomy" id="1471400"/>
    <lineage>
        <taxon>Bacteria</taxon>
        <taxon>Bacillati</taxon>
        <taxon>Actinomycetota</taxon>
        <taxon>Actinomycetes</taxon>
        <taxon>Mycobacteriales</taxon>
        <taxon>Corynebacteriaceae</taxon>
        <taxon>Corynebacterium</taxon>
    </lineage>
</organism>
<dbReference type="GO" id="GO:0000287">
    <property type="term" value="F:magnesium ion binding"/>
    <property type="evidence" value="ECO:0007669"/>
    <property type="project" value="UniProtKB-UniRule"/>
</dbReference>
<feature type="domain" description="Mur ligase central" evidence="11">
    <location>
        <begin position="111"/>
        <end position="319"/>
    </location>
</feature>
<dbReference type="NCBIfam" id="NF001126">
    <property type="entry name" value="PRK00139.1-4"/>
    <property type="match status" value="1"/>
</dbReference>
<dbReference type="OrthoDB" id="9800958at2"/>
<dbReference type="InterPro" id="IPR035911">
    <property type="entry name" value="MurE/MurF_N"/>
</dbReference>
<dbReference type="Pfam" id="PF02875">
    <property type="entry name" value="Mur_ligase_C"/>
    <property type="match status" value="1"/>
</dbReference>
<evidence type="ECO:0000256" key="4">
    <source>
        <dbReference type="ARBA" id="ARBA00022984"/>
    </source>
</evidence>
<keyword evidence="7" id="KW-0067">ATP-binding</keyword>
<dbReference type="Pfam" id="PF08245">
    <property type="entry name" value="Mur_ligase_M"/>
    <property type="match status" value="1"/>
</dbReference>
<dbReference type="RefSeq" id="WP_128889527.1">
    <property type="nucleotide sequence ID" value="NZ_BMCX01000001.1"/>
</dbReference>
<dbReference type="PANTHER" id="PTHR23135">
    <property type="entry name" value="MUR LIGASE FAMILY MEMBER"/>
    <property type="match status" value="1"/>
</dbReference>
<evidence type="ECO:0000256" key="2">
    <source>
        <dbReference type="ARBA" id="ARBA00022618"/>
    </source>
</evidence>
<dbReference type="InterPro" id="IPR036565">
    <property type="entry name" value="Mur-like_cat_sf"/>
</dbReference>
<gene>
    <name evidence="7 12" type="primary">murE</name>
    <name evidence="12" type="ORF">CPELA_03780</name>
</gene>
<dbReference type="NCBIfam" id="TIGR01085">
    <property type="entry name" value="murE"/>
    <property type="match status" value="1"/>
</dbReference>
<dbReference type="HAMAP" id="MF_00208">
    <property type="entry name" value="MurE"/>
    <property type="match status" value="1"/>
</dbReference>
<dbReference type="SUPFAM" id="SSF63418">
    <property type="entry name" value="MurE/MurF N-terminal domain"/>
    <property type="match status" value="1"/>
</dbReference>